<dbReference type="Gene3D" id="1.10.101.10">
    <property type="entry name" value="PGBD-like superfamily/PGBD"/>
    <property type="match status" value="1"/>
</dbReference>
<evidence type="ECO:0000313" key="5">
    <source>
        <dbReference type="EMBL" id="XAD56322.1"/>
    </source>
</evidence>
<dbReference type="Pfam" id="PF01471">
    <property type="entry name" value="PG_binding_1"/>
    <property type="match status" value="1"/>
</dbReference>
<dbReference type="NCBIfam" id="TIGR02283">
    <property type="entry name" value="MltB_2"/>
    <property type="match status" value="1"/>
</dbReference>
<dbReference type="RefSeq" id="WP_342596395.1">
    <property type="nucleotide sequence ID" value="NZ_CP151919.1"/>
</dbReference>
<dbReference type="InterPro" id="IPR023346">
    <property type="entry name" value="Lysozyme-like_dom_sf"/>
</dbReference>
<dbReference type="InterPro" id="IPR036365">
    <property type="entry name" value="PGBD-like_sf"/>
</dbReference>
<sequence>MKRSLPVKAPAALSLCLSLALLGCQSVADTHTASKGRASETIASSAPQKTTSSPSDSRAATEETDNGSGAAATDAGVVQDPAGFDAWVDQFRQRAAAEGIDQATLAEAFDRASYQPRILEYDRSQPEFTRQIWSYLDSAVSASRVSNGRERLAANRATVDEVNRQYGVPGEIIVAIWGIESNYGSNFGDFETIDALSTLGFDGRRQSFAQGELMAALKILQNGDIDRDHMRGSWAGAMGHTQFIPSSFLAYAVDEDGDGRRDIWGSIPDVMASTANYLDASGWQRGQPWGVEVTLPDGFDYSQTELSVRHPSQAWQAQGVKRLDGQPLPDFDQASVIAPAGAQGPAFLVGPNFRVIMRYNASTSYALAVATLSDRLAGRPGIQGEWPRDEPALSRDRIRRMQQGLNAHGFDVGTPDGLVGPNTRAGLRAYQRSIGVVPDGYPTQSLIQRLTSG</sequence>
<dbReference type="CDD" id="cd13399">
    <property type="entry name" value="Slt35-like"/>
    <property type="match status" value="1"/>
</dbReference>
<evidence type="ECO:0000259" key="3">
    <source>
        <dbReference type="Pfam" id="PF01471"/>
    </source>
</evidence>
<feature type="chain" id="PRO_5045231345" evidence="2">
    <location>
        <begin position="29"/>
        <end position="453"/>
    </location>
</feature>
<feature type="domain" description="Transglycosylase SLT" evidence="4">
    <location>
        <begin position="84"/>
        <end position="374"/>
    </location>
</feature>
<dbReference type="EMBL" id="CP151919">
    <property type="protein sequence ID" value="XAD56322.1"/>
    <property type="molecule type" value="Genomic_DNA"/>
</dbReference>
<dbReference type="Pfam" id="PF13406">
    <property type="entry name" value="SLT_2"/>
    <property type="match status" value="1"/>
</dbReference>
<organism evidence="5 6">
    <name type="scientific">Salinicola lusitanus</name>
    <dbReference type="NCBI Taxonomy" id="1949085"/>
    <lineage>
        <taxon>Bacteria</taxon>
        <taxon>Pseudomonadati</taxon>
        <taxon>Pseudomonadota</taxon>
        <taxon>Gammaproteobacteria</taxon>
        <taxon>Oceanospirillales</taxon>
        <taxon>Halomonadaceae</taxon>
        <taxon>Salinicola</taxon>
    </lineage>
</organism>
<evidence type="ECO:0000256" key="2">
    <source>
        <dbReference type="SAM" id="SignalP"/>
    </source>
</evidence>
<feature type="region of interest" description="Disordered" evidence="1">
    <location>
        <begin position="33"/>
        <end position="74"/>
    </location>
</feature>
<evidence type="ECO:0000256" key="1">
    <source>
        <dbReference type="SAM" id="MobiDB-lite"/>
    </source>
</evidence>
<accession>A0ABZ3CYM6</accession>
<evidence type="ECO:0000259" key="4">
    <source>
        <dbReference type="Pfam" id="PF13406"/>
    </source>
</evidence>
<feature type="compositionally biased region" description="Polar residues" evidence="1">
    <location>
        <begin position="41"/>
        <end position="58"/>
    </location>
</feature>
<evidence type="ECO:0000313" key="6">
    <source>
        <dbReference type="Proteomes" id="UP001453229"/>
    </source>
</evidence>
<keyword evidence="6" id="KW-1185">Reference proteome</keyword>
<name>A0ABZ3CYM6_9GAMM</name>
<feature type="signal peptide" evidence="2">
    <location>
        <begin position="1"/>
        <end position="28"/>
    </location>
</feature>
<dbReference type="SUPFAM" id="SSF53955">
    <property type="entry name" value="Lysozyme-like"/>
    <property type="match status" value="1"/>
</dbReference>
<gene>
    <name evidence="5" type="ORF">AAGT95_10150</name>
</gene>
<dbReference type="Gene3D" id="1.10.8.350">
    <property type="entry name" value="Bacterial muramidase"/>
    <property type="match status" value="1"/>
</dbReference>
<dbReference type="InterPro" id="IPR031304">
    <property type="entry name" value="SLT_2"/>
</dbReference>
<dbReference type="Gene3D" id="1.10.530.10">
    <property type="match status" value="1"/>
</dbReference>
<dbReference type="InterPro" id="IPR036366">
    <property type="entry name" value="PGBDSf"/>
</dbReference>
<proteinExistence type="predicted"/>
<dbReference type="InterPro" id="IPR011970">
    <property type="entry name" value="MltB_2"/>
</dbReference>
<dbReference type="PROSITE" id="PS51257">
    <property type="entry name" value="PROKAR_LIPOPROTEIN"/>
    <property type="match status" value="1"/>
</dbReference>
<keyword evidence="2" id="KW-0732">Signal</keyword>
<dbReference type="SUPFAM" id="SSF47090">
    <property type="entry name" value="PGBD-like"/>
    <property type="match status" value="1"/>
</dbReference>
<dbReference type="InterPro" id="IPR002477">
    <property type="entry name" value="Peptidoglycan-bd-like"/>
</dbReference>
<feature type="domain" description="Peptidoglycan binding-like" evidence="3">
    <location>
        <begin position="395"/>
        <end position="450"/>
    </location>
</feature>
<reference evidence="5 6" key="1">
    <citation type="submission" date="2024-04" db="EMBL/GenBank/DDBJ databases">
        <title>Salinicola lusitanus LLJ914,a marine bacterium isolated from the Okinawa Trough.</title>
        <authorList>
            <person name="Li J."/>
        </authorList>
    </citation>
    <scope>NUCLEOTIDE SEQUENCE [LARGE SCALE GENOMIC DNA]</scope>
    <source>
        <strain evidence="5 6">LLJ914</strain>
    </source>
</reference>
<protein>
    <submittedName>
        <fullName evidence="5">Lytic murein transglycosylase</fullName>
    </submittedName>
</protein>
<dbReference type="PANTHER" id="PTHR30163">
    <property type="entry name" value="MEMBRANE-BOUND LYTIC MUREIN TRANSGLYCOSYLASE B"/>
    <property type="match status" value="1"/>
</dbReference>
<dbReference type="Proteomes" id="UP001453229">
    <property type="component" value="Chromosome"/>
</dbReference>
<dbReference type="InterPro" id="IPR043426">
    <property type="entry name" value="MltB-like"/>
</dbReference>
<dbReference type="PANTHER" id="PTHR30163:SF8">
    <property type="entry name" value="LYTIC MUREIN TRANSGLYCOSYLASE"/>
    <property type="match status" value="1"/>
</dbReference>